<dbReference type="Proteomes" id="UP000292939">
    <property type="component" value="Chromosome"/>
</dbReference>
<dbReference type="AlphaFoldDB" id="A0A4P6UJ86"/>
<reference evidence="2 3" key="1">
    <citation type="submission" date="2018-07" db="EMBL/GenBank/DDBJ databases">
        <title>Exploring interactions and the metabolic potential of the ultra-small soil bacteria Hylemonella gracilis.</title>
        <authorList>
            <person name="Tyc O."/>
            <person name="Kulkarni P."/>
            <person name="Gawehns F."/>
            <person name="Hundscheid M."/>
            <person name="Zweers H."/>
            <person name="Garbeva P."/>
        </authorList>
    </citation>
    <scope>NUCLEOTIDE SEQUENCE [LARGE SCALE GENOMIC DNA]</scope>
    <source>
        <strain evidence="2 3">NS1</strain>
    </source>
</reference>
<evidence type="ECO:0000313" key="2">
    <source>
        <dbReference type="EMBL" id="QBK04150.1"/>
    </source>
</evidence>
<dbReference type="Pfam" id="PF13036">
    <property type="entry name" value="LpoB"/>
    <property type="match status" value="1"/>
</dbReference>
<dbReference type="GO" id="GO:0030234">
    <property type="term" value="F:enzyme regulator activity"/>
    <property type="evidence" value="ECO:0007669"/>
    <property type="project" value="TreeGrafter"/>
</dbReference>
<dbReference type="RefSeq" id="WP_131278161.1">
    <property type="nucleotide sequence ID" value="NZ_CP031395.1"/>
</dbReference>
<dbReference type="GO" id="GO:0031241">
    <property type="term" value="C:periplasmic side of cell outer membrane"/>
    <property type="evidence" value="ECO:0007669"/>
    <property type="project" value="TreeGrafter"/>
</dbReference>
<organism evidence="2 3">
    <name type="scientific">Hylemonella gracilis</name>
    <dbReference type="NCBI Taxonomy" id="80880"/>
    <lineage>
        <taxon>Bacteria</taxon>
        <taxon>Pseudomonadati</taxon>
        <taxon>Pseudomonadota</taxon>
        <taxon>Betaproteobacteria</taxon>
        <taxon>Burkholderiales</taxon>
        <taxon>Comamonadaceae</taxon>
        <taxon>Hylemonella</taxon>
    </lineage>
</organism>
<gene>
    <name evidence="2" type="ORF">DW355_04585</name>
</gene>
<proteinExistence type="predicted"/>
<dbReference type="NCBIfam" id="TIGR02722">
    <property type="entry name" value="lp"/>
    <property type="match status" value="1"/>
</dbReference>
<dbReference type="PANTHER" id="PTHR40593">
    <property type="entry name" value="PENICILLIN-BINDING PROTEIN ACTIVATOR LPOB"/>
    <property type="match status" value="1"/>
</dbReference>
<dbReference type="PROSITE" id="PS51257">
    <property type="entry name" value="PROKAR_LIPOPROTEIN"/>
    <property type="match status" value="1"/>
</dbReference>
<dbReference type="EMBL" id="CP031395">
    <property type="protein sequence ID" value="QBK04150.1"/>
    <property type="molecule type" value="Genomic_DNA"/>
</dbReference>
<evidence type="ECO:0000256" key="1">
    <source>
        <dbReference type="NCBIfam" id="TIGR02722"/>
    </source>
</evidence>
<accession>A0A4P6UJ86</accession>
<dbReference type="GO" id="GO:0009252">
    <property type="term" value="P:peptidoglycan biosynthetic process"/>
    <property type="evidence" value="ECO:0007669"/>
    <property type="project" value="TreeGrafter"/>
</dbReference>
<dbReference type="Gene3D" id="3.40.50.10610">
    <property type="entry name" value="ABC-type transport auxiliary lipoprotein component"/>
    <property type="match status" value="1"/>
</dbReference>
<dbReference type="OrthoDB" id="9803653at2"/>
<name>A0A4P6UJ86_9BURK</name>
<evidence type="ECO:0000313" key="3">
    <source>
        <dbReference type="Proteomes" id="UP000292939"/>
    </source>
</evidence>
<dbReference type="InterPro" id="IPR014094">
    <property type="entry name" value="LpoB"/>
</dbReference>
<sequence length="210" mass="23066">MKHSLSYTLKTSTSTVLLAAAALGLLGLSGCASKVEYGDATGVETVNTDFGSSDLQLIAEKMVDDLLSSPAMRDIAPNGERPILFIESIKNKTVEHIDTESITDTISTKLLNSRRFRFVDMTRMDAVQKQLDYQKNSGLVDETKAAQMGRQLGAKFMLYGNLASITKSAGSTKDIYYKFTLKLSNIESGIVEFQSEKEIRKTRKKSLFGG</sequence>
<dbReference type="KEGG" id="hgr:DW355_04585"/>
<dbReference type="PANTHER" id="PTHR40593:SF1">
    <property type="entry name" value="PENICILLIN-BINDING PROTEIN ACTIVATOR LPOB"/>
    <property type="match status" value="1"/>
</dbReference>
<protein>
    <recommendedName>
        <fullName evidence="1">Penicillin-binding protein activator LpoB</fullName>
    </recommendedName>
</protein>